<dbReference type="PROSITE" id="PS51257">
    <property type="entry name" value="PROKAR_LIPOPROTEIN"/>
    <property type="match status" value="1"/>
</dbReference>
<evidence type="ECO:0000313" key="2">
    <source>
        <dbReference type="Proteomes" id="UP000622317"/>
    </source>
</evidence>
<dbReference type="RefSeq" id="WP_191616354.1">
    <property type="nucleotide sequence ID" value="NZ_JACYFG010000007.1"/>
</dbReference>
<sequence>MKTHTSLILLAAVAALLIGCSTLGYKKAQDTSSSLRETAQSIDDSIPPLDAVLVALDNLVKTPNQNLIDQYQSYRSALANLGSSIGTINSRAQDMQLLGDAYFLNWEGELAKIQNYEIATDSRDRKTLVSKKFSALSEKYVSLNKSLTPFMSDLTDIRTALGTDLTEKGLKSVEGVLKKSTREGARIRDSLTNLSADFRNLGMEMESSSSVADTAR</sequence>
<evidence type="ECO:0000313" key="1">
    <source>
        <dbReference type="EMBL" id="MBD5779219.1"/>
    </source>
</evidence>
<dbReference type="Proteomes" id="UP000622317">
    <property type="component" value="Unassembled WGS sequence"/>
</dbReference>
<dbReference type="EMBL" id="JACYFG010000007">
    <property type="protein sequence ID" value="MBD5779219.1"/>
    <property type="molecule type" value="Genomic_DNA"/>
</dbReference>
<comment type="caution">
    <text evidence="1">The sequence shown here is derived from an EMBL/GenBank/DDBJ whole genome shotgun (WGS) entry which is preliminary data.</text>
</comment>
<accession>A0A927IGW0</accession>
<name>A0A927IGW0_9BACT</name>
<organism evidence="1 2">
    <name type="scientific">Pelagicoccus enzymogenes</name>
    <dbReference type="NCBI Taxonomy" id="2773457"/>
    <lineage>
        <taxon>Bacteria</taxon>
        <taxon>Pseudomonadati</taxon>
        <taxon>Verrucomicrobiota</taxon>
        <taxon>Opitutia</taxon>
        <taxon>Puniceicoccales</taxon>
        <taxon>Pelagicoccaceae</taxon>
        <taxon>Pelagicoccus</taxon>
    </lineage>
</organism>
<reference evidence="1" key="1">
    <citation type="submission" date="2020-09" db="EMBL/GenBank/DDBJ databases">
        <title>Pelagicoccus enzymogenes sp. nov. with an EPS production, isolated from marine sediment.</title>
        <authorList>
            <person name="Feng X."/>
        </authorList>
    </citation>
    <scope>NUCLEOTIDE SEQUENCE</scope>
    <source>
        <strain evidence="1">NFK12</strain>
    </source>
</reference>
<keyword evidence="2" id="KW-1185">Reference proteome</keyword>
<dbReference type="Pfam" id="PF11172">
    <property type="entry name" value="DUF2959"/>
    <property type="match status" value="1"/>
</dbReference>
<protein>
    <submittedName>
        <fullName evidence="1">DUF2959 family protein</fullName>
    </submittedName>
</protein>
<dbReference type="AlphaFoldDB" id="A0A927IGW0"/>
<dbReference type="InterPro" id="IPR021342">
    <property type="entry name" value="DUF2959"/>
</dbReference>
<proteinExistence type="predicted"/>
<gene>
    <name evidence="1" type="ORF">IEN85_06915</name>
</gene>